<feature type="compositionally biased region" description="Basic and acidic residues" evidence="1">
    <location>
        <begin position="9"/>
        <end position="18"/>
    </location>
</feature>
<dbReference type="PANTHER" id="PTHR38730:SF1">
    <property type="entry name" value="SLL7028 PROTEIN"/>
    <property type="match status" value="1"/>
</dbReference>
<dbReference type="Pfam" id="PF09967">
    <property type="entry name" value="DUF2201"/>
    <property type="match status" value="1"/>
</dbReference>
<dbReference type="Proteomes" id="UP000095485">
    <property type="component" value="Unassembled WGS sequence"/>
</dbReference>
<dbReference type="PANTHER" id="PTHR38730">
    <property type="entry name" value="SLL7028 PROTEIN"/>
    <property type="match status" value="1"/>
</dbReference>
<dbReference type="STRING" id="88431.ERS852423_02142"/>
<dbReference type="SUPFAM" id="SSF53300">
    <property type="entry name" value="vWA-like"/>
    <property type="match status" value="1"/>
</dbReference>
<reference evidence="4 5" key="1">
    <citation type="submission" date="2015-09" db="EMBL/GenBank/DDBJ databases">
        <authorList>
            <consortium name="Pathogen Informatics"/>
        </authorList>
    </citation>
    <scope>NUCLEOTIDE SEQUENCE [LARGE SCALE GENOMIC DNA]</scope>
    <source>
        <strain evidence="4 5">2789STDY5834914</strain>
    </source>
</reference>
<evidence type="ECO:0000259" key="2">
    <source>
        <dbReference type="Pfam" id="PF09967"/>
    </source>
</evidence>
<accession>A0A174KLD0</accession>
<sequence length="455" mass="53842">MADTKRRIKNEEIKKETTEPEAVSQSTAMQERMESVSRKILITARNELYMKMRFLDVALSCMPFIPDTGVDGMGTDGLYLYYDPQYLGGLFREDRVMVNRIYLHLVLHGIFRHMLRRKGREERIYHLACDIVAESIIDGLQYRCVMKARSLPRREMYRMLKKEMKTLTAERVYEVLKKEEFPETKLGQLESDFRVDDHSYWPKDVDKKKQSQIENQWQDISERMETEMETFSKEASESSGGLIDQVKVENRERMDYREFLRKFSVLKEEMTVDPDSFDYNFYSYGLSLYGNMPLIEPQEWKEIQKVEEFVIVIDTSMSCSGDLVKKFLEETYGVLSENDSFFRKVNIHIIQCDDQIQTDQKITCEEELKSYMEKLELKGEGGTDFRPAFAYVDEMIRQHAFEHLRGMIYFTDGRGIYPAKRPVYETAFVFMEEEYEDVDVPPWAIKIILEEGQDF</sequence>
<dbReference type="Pfam" id="PF13203">
    <property type="entry name" value="DUF2201_N"/>
    <property type="match status" value="1"/>
</dbReference>
<protein>
    <submittedName>
        <fullName evidence="4">Uncharacterized protein conserved in bacteria</fullName>
    </submittedName>
</protein>
<evidence type="ECO:0000259" key="3">
    <source>
        <dbReference type="Pfam" id="PF13203"/>
    </source>
</evidence>
<dbReference type="InterPro" id="IPR018698">
    <property type="entry name" value="VWA-like_dom"/>
</dbReference>
<evidence type="ECO:0000256" key="1">
    <source>
        <dbReference type="SAM" id="MobiDB-lite"/>
    </source>
</evidence>
<name>A0A174KLD0_9FIRM</name>
<dbReference type="CDD" id="cd00198">
    <property type="entry name" value="vWFA"/>
    <property type="match status" value="1"/>
</dbReference>
<dbReference type="InterPro" id="IPR036465">
    <property type="entry name" value="vWFA_dom_sf"/>
</dbReference>
<dbReference type="Gene3D" id="3.40.50.410">
    <property type="entry name" value="von Willebrand factor, type A domain"/>
    <property type="match status" value="1"/>
</dbReference>
<evidence type="ECO:0000313" key="5">
    <source>
        <dbReference type="Proteomes" id="UP000095485"/>
    </source>
</evidence>
<dbReference type="InterPro" id="IPR025154">
    <property type="entry name" value="Put_metallopeptidase_dom"/>
</dbReference>
<dbReference type="EMBL" id="CZAY01000003">
    <property type="protein sequence ID" value="CUP10628.1"/>
    <property type="molecule type" value="Genomic_DNA"/>
</dbReference>
<gene>
    <name evidence="4" type="ORF">ERS852526_00426</name>
</gene>
<feature type="region of interest" description="Disordered" evidence="1">
    <location>
        <begin position="1"/>
        <end position="29"/>
    </location>
</feature>
<dbReference type="AlphaFoldDB" id="A0A174KLD0"/>
<organism evidence="4 5">
    <name type="scientific">Dorea longicatena</name>
    <dbReference type="NCBI Taxonomy" id="88431"/>
    <lineage>
        <taxon>Bacteria</taxon>
        <taxon>Bacillati</taxon>
        <taxon>Bacillota</taxon>
        <taxon>Clostridia</taxon>
        <taxon>Lachnospirales</taxon>
        <taxon>Lachnospiraceae</taxon>
        <taxon>Dorea</taxon>
    </lineage>
</organism>
<proteinExistence type="predicted"/>
<evidence type="ECO:0000313" key="4">
    <source>
        <dbReference type="EMBL" id="CUP10628.1"/>
    </source>
</evidence>
<feature type="domain" description="Putative metallopeptidase" evidence="3">
    <location>
        <begin position="43"/>
        <end position="200"/>
    </location>
</feature>
<feature type="domain" description="VWA-like" evidence="2">
    <location>
        <begin position="310"/>
        <end position="448"/>
    </location>
</feature>